<dbReference type="GO" id="GO:2000652">
    <property type="term" value="P:regulation of secondary cell wall biogenesis"/>
    <property type="evidence" value="ECO:0007669"/>
    <property type="project" value="UniProtKB-ARBA"/>
</dbReference>
<dbReference type="SMART" id="SM00717">
    <property type="entry name" value="SANT"/>
    <property type="match status" value="2"/>
</dbReference>
<comment type="caution">
    <text evidence="11">The sequence shown here is derived from an EMBL/GenBank/DDBJ whole genome shotgun (WGS) entry which is preliminary data.</text>
</comment>
<keyword evidence="7" id="KW-0539">Nucleus</keyword>
<dbReference type="GO" id="GO:0005634">
    <property type="term" value="C:nucleus"/>
    <property type="evidence" value="ECO:0007669"/>
    <property type="project" value="UniProtKB-SubCell"/>
</dbReference>
<evidence type="ECO:0000256" key="2">
    <source>
        <dbReference type="ARBA" id="ARBA00022737"/>
    </source>
</evidence>
<dbReference type="GO" id="GO:0003690">
    <property type="term" value="F:double-stranded DNA binding"/>
    <property type="evidence" value="ECO:0007669"/>
    <property type="project" value="UniProtKB-ARBA"/>
</dbReference>
<dbReference type="AlphaFoldDB" id="A0AAP0RSL5"/>
<keyword evidence="3" id="KW-0805">Transcription regulation</keyword>
<keyword evidence="4" id="KW-0238">DNA-binding</keyword>
<feature type="domain" description="HTH myb-type" evidence="10">
    <location>
        <begin position="18"/>
        <end position="70"/>
    </location>
</feature>
<evidence type="ECO:0000259" key="10">
    <source>
        <dbReference type="PROSITE" id="PS51294"/>
    </source>
</evidence>
<dbReference type="InterPro" id="IPR051953">
    <property type="entry name" value="Plant_SW-associated_TFs"/>
</dbReference>
<dbReference type="InterPro" id="IPR009057">
    <property type="entry name" value="Homeodomain-like_sf"/>
</dbReference>
<dbReference type="InterPro" id="IPR017930">
    <property type="entry name" value="Myb_dom"/>
</dbReference>
<keyword evidence="6" id="KW-0804">Transcription</keyword>
<evidence type="ECO:0000256" key="6">
    <source>
        <dbReference type="ARBA" id="ARBA00023163"/>
    </source>
</evidence>
<keyword evidence="2" id="KW-0677">Repeat</keyword>
<comment type="subcellular location">
    <subcellularLocation>
        <location evidence="1">Nucleus</location>
    </subcellularLocation>
</comment>
<dbReference type="FunFam" id="1.10.10.60:FF:000077">
    <property type="entry name" value="MYB transcription factor"/>
    <property type="match status" value="1"/>
</dbReference>
<dbReference type="Gene3D" id="1.10.10.60">
    <property type="entry name" value="Homeodomain-like"/>
    <property type="match status" value="2"/>
</dbReference>
<feature type="domain" description="HTH myb-type" evidence="10">
    <location>
        <begin position="71"/>
        <end position="125"/>
    </location>
</feature>
<dbReference type="InterPro" id="IPR001005">
    <property type="entry name" value="SANT/Myb"/>
</dbReference>
<feature type="compositionally biased region" description="Low complexity" evidence="8">
    <location>
        <begin position="127"/>
        <end position="137"/>
    </location>
</feature>
<feature type="region of interest" description="Disordered" evidence="8">
    <location>
        <begin position="121"/>
        <end position="146"/>
    </location>
</feature>
<dbReference type="FunFam" id="1.10.10.60:FF:000269">
    <property type="entry name" value="Transcription factor MYB46"/>
    <property type="match status" value="1"/>
</dbReference>
<dbReference type="CDD" id="cd00167">
    <property type="entry name" value="SANT"/>
    <property type="match status" value="2"/>
</dbReference>
<evidence type="ECO:0000256" key="1">
    <source>
        <dbReference type="ARBA" id="ARBA00004123"/>
    </source>
</evidence>
<organism evidence="11 12">
    <name type="scientific">Liquidambar formosana</name>
    <name type="common">Formosan gum</name>
    <dbReference type="NCBI Taxonomy" id="63359"/>
    <lineage>
        <taxon>Eukaryota</taxon>
        <taxon>Viridiplantae</taxon>
        <taxon>Streptophyta</taxon>
        <taxon>Embryophyta</taxon>
        <taxon>Tracheophyta</taxon>
        <taxon>Spermatophyta</taxon>
        <taxon>Magnoliopsida</taxon>
        <taxon>eudicotyledons</taxon>
        <taxon>Gunneridae</taxon>
        <taxon>Pentapetalae</taxon>
        <taxon>Saxifragales</taxon>
        <taxon>Altingiaceae</taxon>
        <taxon>Liquidambar</taxon>
    </lineage>
</organism>
<dbReference type="Pfam" id="PF00249">
    <property type="entry name" value="Myb_DNA-binding"/>
    <property type="match status" value="2"/>
</dbReference>
<keyword evidence="12" id="KW-1185">Reference proteome</keyword>
<dbReference type="Proteomes" id="UP001415857">
    <property type="component" value="Unassembled WGS sequence"/>
</dbReference>
<accession>A0AAP0RSL5</accession>
<evidence type="ECO:0000256" key="4">
    <source>
        <dbReference type="ARBA" id="ARBA00023125"/>
    </source>
</evidence>
<evidence type="ECO:0000256" key="3">
    <source>
        <dbReference type="ARBA" id="ARBA00023015"/>
    </source>
</evidence>
<sequence>MRKPMDPIGKERVNNVSKSKLRKGLWSPEEDEKLMNYMLRNGQGCWSDIARNAGLQRCGKSCRLRWINYLRPDLKRGAFSPQEEELIVHLHSILGNRWSQIAARLPGRTDNEIKNFWNSTVKKRLKNNPPTSSPNDTDSSEPRDIMGGIMSMHEHDIMMTMCMDSSSSSSSTMQAMATCNQFDPYPLLDNYYDVKLGATGNLFHVPNCLEQVGVENGFYGDYGIVETGDKMGLERDFSSIPPTLESKNINEENIGATEDYITDVKANNNHFMKNNAESIKLEDMFGFGNHWQGENLRMGEWDLEGLMEDVSSFPCLDFQV</sequence>
<gene>
    <name evidence="11" type="ORF">L1049_011806</name>
</gene>
<name>A0AAP0RSL5_LIQFO</name>
<dbReference type="PROSITE" id="PS50090">
    <property type="entry name" value="MYB_LIKE"/>
    <property type="match status" value="2"/>
</dbReference>
<evidence type="ECO:0000256" key="8">
    <source>
        <dbReference type="SAM" id="MobiDB-lite"/>
    </source>
</evidence>
<evidence type="ECO:0000313" key="11">
    <source>
        <dbReference type="EMBL" id="KAK9283558.1"/>
    </source>
</evidence>
<protein>
    <submittedName>
        <fullName evidence="11">Uncharacterized protein</fullName>
    </submittedName>
</protein>
<dbReference type="SUPFAM" id="SSF46689">
    <property type="entry name" value="Homeodomain-like"/>
    <property type="match status" value="1"/>
</dbReference>
<dbReference type="GO" id="GO:0045893">
    <property type="term" value="P:positive regulation of DNA-templated transcription"/>
    <property type="evidence" value="ECO:0007669"/>
    <property type="project" value="UniProtKB-ARBA"/>
</dbReference>
<evidence type="ECO:0000256" key="5">
    <source>
        <dbReference type="ARBA" id="ARBA00023159"/>
    </source>
</evidence>
<feature type="domain" description="Myb-like" evidence="9">
    <location>
        <begin position="18"/>
        <end position="70"/>
    </location>
</feature>
<dbReference type="GO" id="GO:0043565">
    <property type="term" value="F:sequence-specific DNA binding"/>
    <property type="evidence" value="ECO:0007669"/>
    <property type="project" value="UniProtKB-ARBA"/>
</dbReference>
<reference evidence="11 12" key="1">
    <citation type="journal article" date="2024" name="Plant J.">
        <title>Genome sequences and population genomics reveal climatic adaptation and genomic divergence between two closely related sweetgum species.</title>
        <authorList>
            <person name="Xu W.Q."/>
            <person name="Ren C.Q."/>
            <person name="Zhang X.Y."/>
            <person name="Comes H.P."/>
            <person name="Liu X.H."/>
            <person name="Li Y.G."/>
            <person name="Kettle C.J."/>
            <person name="Jalonen R."/>
            <person name="Gaisberger H."/>
            <person name="Ma Y.Z."/>
            <person name="Qiu Y.X."/>
        </authorList>
    </citation>
    <scope>NUCLEOTIDE SEQUENCE [LARGE SCALE GENOMIC DNA]</scope>
    <source>
        <strain evidence="11">Hangzhou</strain>
    </source>
</reference>
<evidence type="ECO:0000259" key="9">
    <source>
        <dbReference type="PROSITE" id="PS50090"/>
    </source>
</evidence>
<evidence type="ECO:0000256" key="7">
    <source>
        <dbReference type="ARBA" id="ARBA00023242"/>
    </source>
</evidence>
<proteinExistence type="predicted"/>
<dbReference type="PANTHER" id="PTHR47997:SF73">
    <property type="entry name" value="TRANSCRIPTION FACTOR MYB83-LIKE"/>
    <property type="match status" value="1"/>
</dbReference>
<evidence type="ECO:0000313" key="12">
    <source>
        <dbReference type="Proteomes" id="UP001415857"/>
    </source>
</evidence>
<dbReference type="PANTHER" id="PTHR47997">
    <property type="entry name" value="MYB DOMAIN PROTEIN 55"/>
    <property type="match status" value="1"/>
</dbReference>
<keyword evidence="5" id="KW-0010">Activator</keyword>
<feature type="domain" description="Myb-like" evidence="9">
    <location>
        <begin position="71"/>
        <end position="121"/>
    </location>
</feature>
<dbReference type="EMBL" id="JBBPBK010000006">
    <property type="protein sequence ID" value="KAK9283558.1"/>
    <property type="molecule type" value="Genomic_DNA"/>
</dbReference>
<dbReference type="PROSITE" id="PS51294">
    <property type="entry name" value="HTH_MYB"/>
    <property type="match status" value="2"/>
</dbReference>